<keyword evidence="8" id="KW-1133">Transmembrane helix</keyword>
<keyword evidence="7" id="KW-0175">Coiled coil</keyword>
<dbReference type="PANTHER" id="PTHR46630:SF1">
    <property type="entry name" value="TETRATRICOPEPTIDE REPEAT PROTEIN 29"/>
    <property type="match status" value="1"/>
</dbReference>
<evidence type="ECO:0000256" key="2">
    <source>
        <dbReference type="ARBA" id="ARBA00022490"/>
    </source>
</evidence>
<evidence type="ECO:0000256" key="7">
    <source>
        <dbReference type="SAM" id="Coils"/>
    </source>
</evidence>
<dbReference type="AlphaFoldDB" id="A0A1M6F285"/>
<dbReference type="RefSeq" id="WP_073216549.1">
    <property type="nucleotide sequence ID" value="NZ_FNNS01000008.1"/>
</dbReference>
<accession>A0A1M6F285</accession>
<name>A0A1M6F285_9FLAO</name>
<dbReference type="GO" id="GO:0003677">
    <property type="term" value="F:DNA binding"/>
    <property type="evidence" value="ECO:0007669"/>
    <property type="project" value="InterPro"/>
</dbReference>
<keyword evidence="4 6" id="KW-0802">TPR repeat</keyword>
<gene>
    <name evidence="9" type="ORF">SAMN04487908_10724</name>
</gene>
<evidence type="ECO:0000256" key="3">
    <source>
        <dbReference type="ARBA" id="ARBA00022737"/>
    </source>
</evidence>
<dbReference type="GO" id="GO:0006355">
    <property type="term" value="P:regulation of DNA-templated transcription"/>
    <property type="evidence" value="ECO:0007669"/>
    <property type="project" value="InterPro"/>
</dbReference>
<dbReference type="SUPFAM" id="SSF48452">
    <property type="entry name" value="TPR-like"/>
    <property type="match status" value="2"/>
</dbReference>
<dbReference type="Gene3D" id="1.10.10.10">
    <property type="entry name" value="Winged helix-like DNA-binding domain superfamily/Winged helix DNA-binding domain"/>
    <property type="match status" value="1"/>
</dbReference>
<dbReference type="InterPro" id="IPR036388">
    <property type="entry name" value="WH-like_DNA-bd_sf"/>
</dbReference>
<keyword evidence="8" id="KW-0472">Membrane</keyword>
<evidence type="ECO:0000256" key="1">
    <source>
        <dbReference type="ARBA" id="ARBA00004496"/>
    </source>
</evidence>
<dbReference type="SMART" id="SM00028">
    <property type="entry name" value="TPR"/>
    <property type="match status" value="4"/>
</dbReference>
<dbReference type="PANTHER" id="PTHR46630">
    <property type="entry name" value="TETRATRICOPEPTIDE REPEAT PROTEIN 29"/>
    <property type="match status" value="1"/>
</dbReference>
<dbReference type="InterPro" id="IPR016032">
    <property type="entry name" value="Sig_transdc_resp-reg_C-effctor"/>
</dbReference>
<dbReference type="STRING" id="797419.SAMN05216556_10825"/>
<feature type="transmembrane region" description="Helical" evidence="8">
    <location>
        <begin position="335"/>
        <end position="358"/>
    </location>
</feature>
<dbReference type="InterPro" id="IPR019734">
    <property type="entry name" value="TPR_rpt"/>
</dbReference>
<dbReference type="SUPFAM" id="SSF46894">
    <property type="entry name" value="C-terminal effector domain of the bipartite response regulators"/>
    <property type="match status" value="1"/>
</dbReference>
<comment type="similarity">
    <text evidence="5">Belongs to the Rap family.</text>
</comment>
<feature type="coiled-coil region" evidence="7">
    <location>
        <begin position="358"/>
        <end position="414"/>
    </location>
</feature>
<dbReference type="EMBL" id="FQYV01000007">
    <property type="protein sequence ID" value="SHI91775.1"/>
    <property type="molecule type" value="Genomic_DNA"/>
</dbReference>
<evidence type="ECO:0000256" key="8">
    <source>
        <dbReference type="SAM" id="Phobius"/>
    </source>
</evidence>
<protein>
    <submittedName>
        <fullName evidence="9">Tetratricopeptide repeat-containing protein</fullName>
    </submittedName>
</protein>
<keyword evidence="3" id="KW-0677">Repeat</keyword>
<evidence type="ECO:0000313" key="9">
    <source>
        <dbReference type="EMBL" id="SHI91775.1"/>
    </source>
</evidence>
<evidence type="ECO:0000313" key="10">
    <source>
        <dbReference type="Proteomes" id="UP000184172"/>
    </source>
</evidence>
<evidence type="ECO:0000256" key="5">
    <source>
        <dbReference type="ARBA" id="ARBA00038253"/>
    </source>
</evidence>
<keyword evidence="10" id="KW-1185">Reference proteome</keyword>
<dbReference type="PROSITE" id="PS50005">
    <property type="entry name" value="TPR"/>
    <property type="match status" value="1"/>
</dbReference>
<feature type="repeat" description="TPR" evidence="6">
    <location>
        <begin position="109"/>
        <end position="142"/>
    </location>
</feature>
<dbReference type="Proteomes" id="UP000184172">
    <property type="component" value="Unassembled WGS sequence"/>
</dbReference>
<keyword evidence="2" id="KW-0963">Cytoplasm</keyword>
<dbReference type="OrthoDB" id="614964at2"/>
<reference evidence="10" key="1">
    <citation type="submission" date="2016-11" db="EMBL/GenBank/DDBJ databases">
        <authorList>
            <person name="Varghese N."/>
            <person name="Submissions S."/>
        </authorList>
    </citation>
    <scope>NUCLEOTIDE SEQUENCE [LARGE SCALE GENOMIC DNA]</scope>
    <source>
        <strain evidence="10">DSM 26349</strain>
    </source>
</reference>
<sequence>MSFLRKYLLFVFLIIASLGYGQSINQEQCDKLVEEGVALMFEKQHVQSLEVLLQASTIAEENQWHQTAFRAILNTGSNYYLMSDFGEALNYYLKAYEIAIAHLETKDELTVLNNIGILYFQESELPKAKEYFEKAYKLSFDQQDKSKHGYYAINLALVSNKLNIPDAALEYIQEALPLVKNKPDIVLMANLAMAENLFIREKYRESKNFALNLLPQMKGEANTDNRVFILLLLSQIAEKEGDASKELAYAQEARNTSIRLENREDIYNALSRAQANLGNYDAALIFKDSVLISRDILQQTRNNTLYENNKIKFELQNYAHELSESRKLLQKERRFFYAVTISVGLLLILLVWIFLSYLARHKQRKKISELELEQEKNKRLLAERQVREQQTQVLLEQERLRNELDKKNRKLTSKALYLSSRNELIQEVVDVLTVNPQIKAQPEILTQIKELSKHLKKNPQLDSFFSHFEEVNPDFTNRLLQLHPQLTQQDIRFVIYLYMNLSNNEIASLLNITPQSCRKRKERISKKLNIPEEMSLSAYISNI</sequence>
<dbReference type="GO" id="GO:0005737">
    <property type="term" value="C:cytoplasm"/>
    <property type="evidence" value="ECO:0007669"/>
    <property type="project" value="UniProtKB-SubCell"/>
</dbReference>
<comment type="subcellular location">
    <subcellularLocation>
        <location evidence="1">Cytoplasm</location>
    </subcellularLocation>
</comment>
<evidence type="ECO:0000256" key="4">
    <source>
        <dbReference type="ARBA" id="ARBA00022803"/>
    </source>
</evidence>
<organism evidence="9 10">
    <name type="scientific">Aequorivita viscosa</name>
    <dbReference type="NCBI Taxonomy" id="797419"/>
    <lineage>
        <taxon>Bacteria</taxon>
        <taxon>Pseudomonadati</taxon>
        <taxon>Bacteroidota</taxon>
        <taxon>Flavobacteriia</taxon>
        <taxon>Flavobacteriales</taxon>
        <taxon>Flavobacteriaceae</taxon>
        <taxon>Aequorivita</taxon>
    </lineage>
</organism>
<dbReference type="Pfam" id="PF13424">
    <property type="entry name" value="TPR_12"/>
    <property type="match status" value="1"/>
</dbReference>
<dbReference type="Gene3D" id="1.25.40.10">
    <property type="entry name" value="Tetratricopeptide repeat domain"/>
    <property type="match status" value="1"/>
</dbReference>
<dbReference type="InterPro" id="IPR051476">
    <property type="entry name" value="Bac_ResReg_Asp_Phosphatase"/>
</dbReference>
<keyword evidence="8" id="KW-0812">Transmembrane</keyword>
<evidence type="ECO:0000256" key="6">
    <source>
        <dbReference type="PROSITE-ProRule" id="PRU00339"/>
    </source>
</evidence>
<proteinExistence type="inferred from homology"/>
<dbReference type="InterPro" id="IPR011990">
    <property type="entry name" value="TPR-like_helical_dom_sf"/>
</dbReference>